<protein>
    <submittedName>
        <fullName evidence="1">Uncharacterized protein</fullName>
    </submittedName>
</protein>
<proteinExistence type="predicted"/>
<organism evidence="1">
    <name type="scientific">Rhizophora mucronata</name>
    <name type="common">Asiatic mangrove</name>
    <dbReference type="NCBI Taxonomy" id="61149"/>
    <lineage>
        <taxon>Eukaryota</taxon>
        <taxon>Viridiplantae</taxon>
        <taxon>Streptophyta</taxon>
        <taxon>Embryophyta</taxon>
        <taxon>Tracheophyta</taxon>
        <taxon>Spermatophyta</taxon>
        <taxon>Magnoliopsida</taxon>
        <taxon>eudicotyledons</taxon>
        <taxon>Gunneridae</taxon>
        <taxon>Pentapetalae</taxon>
        <taxon>rosids</taxon>
        <taxon>fabids</taxon>
        <taxon>Malpighiales</taxon>
        <taxon>Rhizophoraceae</taxon>
        <taxon>Rhizophora</taxon>
    </lineage>
</organism>
<reference evidence="1" key="1">
    <citation type="submission" date="2018-02" db="EMBL/GenBank/DDBJ databases">
        <title>Rhizophora mucronata_Transcriptome.</title>
        <authorList>
            <person name="Meera S.P."/>
            <person name="Sreeshan A."/>
            <person name="Augustine A."/>
        </authorList>
    </citation>
    <scope>NUCLEOTIDE SEQUENCE</scope>
    <source>
        <tissue evidence="1">Leaf</tissue>
    </source>
</reference>
<name>A0A2P2JBG2_RHIMU</name>
<evidence type="ECO:0000313" key="1">
    <source>
        <dbReference type="EMBL" id="MBW90783.1"/>
    </source>
</evidence>
<dbReference type="AlphaFoldDB" id="A0A2P2JBG2"/>
<dbReference type="EMBL" id="GGEC01010300">
    <property type="protein sequence ID" value="MBW90783.1"/>
    <property type="molecule type" value="Transcribed_RNA"/>
</dbReference>
<accession>A0A2P2JBG2</accession>
<sequence>MFTFLLRSYFLYSMERAFDLV</sequence>